<accession>A0A0C9TPD0</accession>
<feature type="repeat" description="WD" evidence="3">
    <location>
        <begin position="81"/>
        <end position="122"/>
    </location>
</feature>
<dbReference type="PRINTS" id="PR00320">
    <property type="entry name" value="GPROTEINBRPT"/>
</dbReference>
<gene>
    <name evidence="4" type="ORF">PAXINDRAFT_82942</name>
</gene>
<dbReference type="Proteomes" id="UP000053647">
    <property type="component" value="Unassembled WGS sequence"/>
</dbReference>
<evidence type="ECO:0000256" key="3">
    <source>
        <dbReference type="PROSITE-ProRule" id="PRU00221"/>
    </source>
</evidence>
<dbReference type="Pfam" id="PF00400">
    <property type="entry name" value="WD40"/>
    <property type="match status" value="6"/>
</dbReference>
<feature type="repeat" description="WD" evidence="3">
    <location>
        <begin position="123"/>
        <end position="164"/>
    </location>
</feature>
<dbReference type="InterPro" id="IPR036322">
    <property type="entry name" value="WD40_repeat_dom_sf"/>
</dbReference>
<dbReference type="CDD" id="cd00200">
    <property type="entry name" value="WD40"/>
    <property type="match status" value="1"/>
</dbReference>
<feature type="repeat" description="WD" evidence="3">
    <location>
        <begin position="292"/>
        <end position="324"/>
    </location>
</feature>
<evidence type="ECO:0000313" key="4">
    <source>
        <dbReference type="EMBL" id="KIJ12413.1"/>
    </source>
</evidence>
<organism evidence="4 5">
    <name type="scientific">Paxillus involutus ATCC 200175</name>
    <dbReference type="NCBI Taxonomy" id="664439"/>
    <lineage>
        <taxon>Eukaryota</taxon>
        <taxon>Fungi</taxon>
        <taxon>Dikarya</taxon>
        <taxon>Basidiomycota</taxon>
        <taxon>Agaricomycotina</taxon>
        <taxon>Agaricomycetes</taxon>
        <taxon>Agaricomycetidae</taxon>
        <taxon>Boletales</taxon>
        <taxon>Paxilineae</taxon>
        <taxon>Paxillaceae</taxon>
        <taxon>Paxillus</taxon>
    </lineage>
</organism>
<dbReference type="SUPFAM" id="SSF50978">
    <property type="entry name" value="WD40 repeat-like"/>
    <property type="match status" value="1"/>
</dbReference>
<name>A0A0C9TPD0_PAXIN</name>
<dbReference type="PANTHER" id="PTHR22847">
    <property type="entry name" value="WD40 REPEAT PROTEIN"/>
    <property type="match status" value="1"/>
</dbReference>
<dbReference type="SMART" id="SM00320">
    <property type="entry name" value="WD40"/>
    <property type="match status" value="7"/>
</dbReference>
<reference evidence="5" key="2">
    <citation type="submission" date="2015-01" db="EMBL/GenBank/DDBJ databases">
        <title>Evolutionary Origins and Diversification of the Mycorrhizal Mutualists.</title>
        <authorList>
            <consortium name="DOE Joint Genome Institute"/>
            <consortium name="Mycorrhizal Genomics Consortium"/>
            <person name="Kohler A."/>
            <person name="Kuo A."/>
            <person name="Nagy L.G."/>
            <person name="Floudas D."/>
            <person name="Copeland A."/>
            <person name="Barry K.W."/>
            <person name="Cichocki N."/>
            <person name="Veneault-Fourrey C."/>
            <person name="LaButti K."/>
            <person name="Lindquist E.A."/>
            <person name="Lipzen A."/>
            <person name="Lundell T."/>
            <person name="Morin E."/>
            <person name="Murat C."/>
            <person name="Riley R."/>
            <person name="Ohm R."/>
            <person name="Sun H."/>
            <person name="Tunlid A."/>
            <person name="Henrissat B."/>
            <person name="Grigoriev I.V."/>
            <person name="Hibbett D.S."/>
            <person name="Martin F."/>
        </authorList>
    </citation>
    <scope>NUCLEOTIDE SEQUENCE [LARGE SCALE GENOMIC DNA]</scope>
    <source>
        <strain evidence="5">ATCC 200175</strain>
    </source>
</reference>
<keyword evidence="5" id="KW-1185">Reference proteome</keyword>
<protein>
    <recommendedName>
        <fullName evidence="6">WD40 repeat-like protein</fullName>
    </recommendedName>
</protein>
<dbReference type="Gene3D" id="2.130.10.10">
    <property type="entry name" value="YVTN repeat-like/Quinoprotein amine dehydrogenase"/>
    <property type="match status" value="3"/>
</dbReference>
<evidence type="ECO:0008006" key="6">
    <source>
        <dbReference type="Google" id="ProtNLM"/>
    </source>
</evidence>
<keyword evidence="1 3" id="KW-0853">WD repeat</keyword>
<evidence type="ECO:0000313" key="5">
    <source>
        <dbReference type="Proteomes" id="UP000053647"/>
    </source>
</evidence>
<reference evidence="4 5" key="1">
    <citation type="submission" date="2014-06" db="EMBL/GenBank/DDBJ databases">
        <authorList>
            <consortium name="DOE Joint Genome Institute"/>
            <person name="Kuo A."/>
            <person name="Kohler A."/>
            <person name="Nagy L.G."/>
            <person name="Floudas D."/>
            <person name="Copeland A."/>
            <person name="Barry K.W."/>
            <person name="Cichocki N."/>
            <person name="Veneault-Fourrey C."/>
            <person name="LaButti K."/>
            <person name="Lindquist E.A."/>
            <person name="Lipzen A."/>
            <person name="Lundell T."/>
            <person name="Morin E."/>
            <person name="Murat C."/>
            <person name="Sun H."/>
            <person name="Tunlid A."/>
            <person name="Henrissat B."/>
            <person name="Grigoriev I.V."/>
            <person name="Hibbett D.S."/>
            <person name="Martin F."/>
            <person name="Nordberg H.P."/>
            <person name="Cantor M.N."/>
            <person name="Hua S.X."/>
        </authorList>
    </citation>
    <scope>NUCLEOTIDE SEQUENCE [LARGE SCALE GENOMIC DNA]</scope>
    <source>
        <strain evidence="4 5">ATCC 200175</strain>
    </source>
</reference>
<sequence>MPTRSVSPEIASVASVVSSTSSQSVSSKNASHRSVPVQVFEGHERPVFCMCFSPDENQLVGGSGDGTLLIWDRKTGAVEVLSGHTDSVYGIDVSRDEKMVVSGSDDGTVRIWDRDSRETMHVIEGHGGSVRSVEFSADSSRVMSGSIDGTIRVWSVETGELAFEPIECRHGGFVYCARYSPSGDRIASAATSVQIWDAETGNGILSIRNPNTISSLVWTVDSTHIIGDSSFDITIWNAYNGEQLRTWKVHDHIGTYVTTLSLSPTGTYLASSNWGKKTTFVFDISTGEKVKSFEHGKNSYGIAYSSSGEFIATGCIDKKVYVWEAPVIEDPQAKVSCILVAFTHC</sequence>
<keyword evidence="2" id="KW-0677">Repeat</keyword>
<dbReference type="PANTHER" id="PTHR22847:SF637">
    <property type="entry name" value="WD REPEAT DOMAIN 5B"/>
    <property type="match status" value="1"/>
</dbReference>
<dbReference type="EMBL" id="KN819364">
    <property type="protein sequence ID" value="KIJ12413.1"/>
    <property type="molecule type" value="Genomic_DNA"/>
</dbReference>
<dbReference type="PROSITE" id="PS50294">
    <property type="entry name" value="WD_REPEATS_REGION"/>
    <property type="match status" value="3"/>
</dbReference>
<dbReference type="InterPro" id="IPR001680">
    <property type="entry name" value="WD40_rpt"/>
</dbReference>
<evidence type="ECO:0000256" key="2">
    <source>
        <dbReference type="ARBA" id="ARBA00022737"/>
    </source>
</evidence>
<dbReference type="GO" id="GO:1990234">
    <property type="term" value="C:transferase complex"/>
    <property type="evidence" value="ECO:0007669"/>
    <property type="project" value="UniProtKB-ARBA"/>
</dbReference>
<dbReference type="OrthoDB" id="6262491at2759"/>
<dbReference type="InterPro" id="IPR015943">
    <property type="entry name" value="WD40/YVTN_repeat-like_dom_sf"/>
</dbReference>
<dbReference type="HOGENOM" id="CLU_000288_57_33_1"/>
<evidence type="ECO:0000256" key="1">
    <source>
        <dbReference type="ARBA" id="ARBA00022574"/>
    </source>
</evidence>
<dbReference type="PROSITE" id="PS50082">
    <property type="entry name" value="WD_REPEATS_2"/>
    <property type="match status" value="4"/>
</dbReference>
<proteinExistence type="predicted"/>
<dbReference type="AlphaFoldDB" id="A0A0C9TPD0"/>
<feature type="repeat" description="WD" evidence="3">
    <location>
        <begin position="40"/>
        <end position="81"/>
    </location>
</feature>
<dbReference type="InterPro" id="IPR020472">
    <property type="entry name" value="WD40_PAC1"/>
</dbReference>